<dbReference type="GO" id="GO:0051991">
    <property type="term" value="F:UDP-N-acetyl-D-glucosamine:N-acetylmuramoyl-L-alanyl-D-glutamyl-meso-2,6-diaminopimelyl-D-alanyl-D-alanine-diphosphoundecaprenol 4-beta-N-acetylglucosaminlytransferase activity"/>
    <property type="evidence" value="ECO:0007669"/>
    <property type="project" value="RHEA"/>
</dbReference>
<sequence>MKLVLSGGGTGGHVYPALAVAQEWLRQSPENQILYIGTEKGLENAIVKKAGLPFETIDVQGFKRSLSLYNLQTIQRFVRGVRDAKRLLRSFRPDVVLGTGGYVAGPVLYAAHRLKIPIAIHEQNVVPGLTNRFLSRYADLIALSFAETERHFRKSANLLLTGNPRASEVVQADPRKGWASLSLPPGTRLVLVVGGSRGAKAINETFLAMIPQLAALPDVHFVYVTGEVHYETIRRQAEQQLSLNPSVRKKLTILPFLDNMPEVLAAAILVVSRAGATMLSEITALGLPSILIPSPYVTNNHQEKNARWLTDSGASVMIREKDLSAQLLFEELAGLLHHPERLQAMGRSAKKLGHPDACQKLCRTLIEIARR</sequence>
<feature type="binding site" evidence="10">
    <location>
        <position position="124"/>
    </location>
    <ligand>
        <name>UDP-N-acetyl-alpha-D-glucosamine</name>
        <dbReference type="ChEBI" id="CHEBI:57705"/>
    </ligand>
</feature>
<organism evidence="13 14">
    <name type="scientific">Bacillus thermozeamaize</name>
    <dbReference type="NCBI Taxonomy" id="230954"/>
    <lineage>
        <taxon>Bacteria</taxon>
        <taxon>Bacillati</taxon>
        <taxon>Bacillota</taxon>
        <taxon>Bacilli</taxon>
        <taxon>Bacillales</taxon>
        <taxon>Bacillaceae</taxon>
        <taxon>Bacillus</taxon>
    </lineage>
</organism>
<feature type="domain" description="Glycosyl transferase family 28 C-terminal" evidence="12">
    <location>
        <begin position="190"/>
        <end position="360"/>
    </location>
</feature>
<keyword evidence="2 10" id="KW-0132">Cell division</keyword>
<keyword evidence="1 10" id="KW-1003">Cell membrane</keyword>
<dbReference type="CDD" id="cd03785">
    <property type="entry name" value="GT28_MurG"/>
    <property type="match status" value="1"/>
</dbReference>
<dbReference type="GO" id="GO:0009252">
    <property type="term" value="P:peptidoglycan biosynthetic process"/>
    <property type="evidence" value="ECO:0007669"/>
    <property type="project" value="UniProtKB-UniRule"/>
</dbReference>
<dbReference type="Proteomes" id="UP000196475">
    <property type="component" value="Unassembled WGS sequence"/>
</dbReference>
<keyword evidence="4 10" id="KW-0808">Transferase</keyword>
<dbReference type="AlphaFoldDB" id="A0A1Y3PNM5"/>
<keyword evidence="9 10" id="KW-0961">Cell wall biogenesis/degradation</keyword>
<comment type="function">
    <text evidence="10">Cell wall formation. Catalyzes the transfer of a GlcNAc subunit on undecaprenyl-pyrophosphoryl-MurNAc-pentapeptide (lipid intermediate I) to form undecaprenyl-pyrophosphoryl-MurNAc-(pentapeptide)GlcNAc (lipid intermediate II).</text>
</comment>
<dbReference type="PANTHER" id="PTHR21015:SF22">
    <property type="entry name" value="GLYCOSYLTRANSFERASE"/>
    <property type="match status" value="1"/>
</dbReference>
<evidence type="ECO:0000256" key="7">
    <source>
        <dbReference type="ARBA" id="ARBA00023136"/>
    </source>
</evidence>
<keyword evidence="6 10" id="KW-0573">Peptidoglycan synthesis</keyword>
<dbReference type="InterPro" id="IPR004276">
    <property type="entry name" value="GlycoTrans_28_N"/>
</dbReference>
<accession>A0A1Y3PNM5</accession>
<dbReference type="GO" id="GO:0050511">
    <property type="term" value="F:undecaprenyldiphospho-muramoylpentapeptide beta-N-acetylglucosaminyltransferase activity"/>
    <property type="evidence" value="ECO:0007669"/>
    <property type="project" value="UniProtKB-UniRule"/>
</dbReference>
<dbReference type="NCBIfam" id="TIGR01133">
    <property type="entry name" value="murG"/>
    <property type="match status" value="1"/>
</dbReference>
<evidence type="ECO:0000256" key="3">
    <source>
        <dbReference type="ARBA" id="ARBA00022676"/>
    </source>
</evidence>
<evidence type="ECO:0000259" key="12">
    <source>
        <dbReference type="Pfam" id="PF04101"/>
    </source>
</evidence>
<dbReference type="GO" id="GO:0005886">
    <property type="term" value="C:plasma membrane"/>
    <property type="evidence" value="ECO:0007669"/>
    <property type="project" value="UniProtKB-SubCell"/>
</dbReference>
<feature type="binding site" evidence="10">
    <location>
        <position position="196"/>
    </location>
    <ligand>
        <name>UDP-N-acetyl-alpha-D-glucosamine</name>
        <dbReference type="ChEBI" id="CHEBI:57705"/>
    </ligand>
</feature>
<name>A0A1Y3PNM5_9BACI</name>
<dbReference type="GO" id="GO:0071555">
    <property type="term" value="P:cell wall organization"/>
    <property type="evidence" value="ECO:0007669"/>
    <property type="project" value="UniProtKB-KW"/>
</dbReference>
<dbReference type="Pfam" id="PF04101">
    <property type="entry name" value="Glyco_tran_28_C"/>
    <property type="match status" value="1"/>
</dbReference>
<proteinExistence type="inferred from homology"/>
<dbReference type="InterPro" id="IPR007235">
    <property type="entry name" value="Glyco_trans_28_C"/>
</dbReference>
<keyword evidence="3 10" id="KW-0328">Glycosyltransferase</keyword>
<evidence type="ECO:0000256" key="1">
    <source>
        <dbReference type="ARBA" id="ARBA00022475"/>
    </source>
</evidence>
<evidence type="ECO:0000259" key="11">
    <source>
        <dbReference type="Pfam" id="PF03033"/>
    </source>
</evidence>
<comment type="pathway">
    <text evidence="10">Cell wall biogenesis; peptidoglycan biosynthesis.</text>
</comment>
<comment type="caution">
    <text evidence="10">Lacks conserved residue(s) required for the propagation of feature annotation.</text>
</comment>
<evidence type="ECO:0000313" key="14">
    <source>
        <dbReference type="Proteomes" id="UP000196475"/>
    </source>
</evidence>
<keyword evidence="8 10" id="KW-0131">Cell cycle</keyword>
<comment type="caution">
    <text evidence="13">The sequence shown here is derived from an EMBL/GenBank/DDBJ whole genome shotgun (WGS) entry which is preliminary data.</text>
</comment>
<evidence type="ECO:0000256" key="2">
    <source>
        <dbReference type="ARBA" id="ARBA00022618"/>
    </source>
</evidence>
<dbReference type="InterPro" id="IPR006009">
    <property type="entry name" value="GlcNAc_MurG"/>
</dbReference>
<feature type="binding site" evidence="10">
    <location>
        <position position="302"/>
    </location>
    <ligand>
        <name>UDP-N-acetyl-alpha-D-glucosamine</name>
        <dbReference type="ChEBI" id="CHEBI:57705"/>
    </ligand>
</feature>
<evidence type="ECO:0000256" key="6">
    <source>
        <dbReference type="ARBA" id="ARBA00022984"/>
    </source>
</evidence>
<evidence type="ECO:0000256" key="8">
    <source>
        <dbReference type="ARBA" id="ARBA00023306"/>
    </source>
</evidence>
<dbReference type="Pfam" id="PF03033">
    <property type="entry name" value="Glyco_transf_28"/>
    <property type="match status" value="1"/>
</dbReference>
<evidence type="ECO:0000256" key="4">
    <source>
        <dbReference type="ARBA" id="ARBA00022679"/>
    </source>
</evidence>
<comment type="similarity">
    <text evidence="10">Belongs to the glycosyltransferase 28 family. MurG subfamily.</text>
</comment>
<dbReference type="PANTHER" id="PTHR21015">
    <property type="entry name" value="UDP-N-ACETYLGLUCOSAMINE--N-ACETYLMURAMYL-(PENTAPEPTIDE) PYROPHOSPHORYL-UNDECAPRENOL N-ACETYLGLUCOSAMINE TRANSFERASE 1"/>
    <property type="match status" value="1"/>
</dbReference>
<comment type="subcellular location">
    <subcellularLocation>
        <location evidence="10">Cell membrane</location>
        <topology evidence="10">Peripheral membrane protein</topology>
        <orientation evidence="10">Cytoplasmic side</orientation>
    </subcellularLocation>
</comment>
<dbReference type="Gene3D" id="3.40.50.2000">
    <property type="entry name" value="Glycogen Phosphorylase B"/>
    <property type="match status" value="2"/>
</dbReference>
<dbReference type="GO" id="GO:0008360">
    <property type="term" value="P:regulation of cell shape"/>
    <property type="evidence" value="ECO:0007669"/>
    <property type="project" value="UniProtKB-KW"/>
</dbReference>
<dbReference type="HAMAP" id="MF_00033">
    <property type="entry name" value="MurG"/>
    <property type="match status" value="1"/>
</dbReference>
<gene>
    <name evidence="10" type="primary">murG</name>
    <name evidence="13" type="ORF">BAA01_13200</name>
</gene>
<evidence type="ECO:0000256" key="9">
    <source>
        <dbReference type="ARBA" id="ARBA00023316"/>
    </source>
</evidence>
<dbReference type="UniPathway" id="UPA00219"/>
<dbReference type="SUPFAM" id="SSF53756">
    <property type="entry name" value="UDP-Glycosyltransferase/glycogen phosphorylase"/>
    <property type="match status" value="1"/>
</dbReference>
<reference evidence="14" key="1">
    <citation type="submission" date="2016-06" db="EMBL/GenBank/DDBJ databases">
        <authorList>
            <person name="Nascimento L."/>
            <person name="Pereira R.V."/>
            <person name="Martins L.F."/>
            <person name="Quaggio R.B."/>
            <person name="Silva A.M."/>
            <person name="Setubal J.C."/>
        </authorList>
    </citation>
    <scope>NUCLEOTIDE SEQUENCE [LARGE SCALE GENOMIC DNA]</scope>
</reference>
<evidence type="ECO:0000256" key="10">
    <source>
        <dbReference type="HAMAP-Rule" id="MF_00033"/>
    </source>
</evidence>
<feature type="domain" description="Glycosyltransferase family 28 N-terminal" evidence="11">
    <location>
        <begin position="4"/>
        <end position="141"/>
    </location>
</feature>
<keyword evidence="7 10" id="KW-0472">Membrane</keyword>
<protein>
    <recommendedName>
        <fullName evidence="10">UDP-N-acetylglucosamine--N-acetylmuramyl-(pentapeptide) pyrophosphoryl-undecaprenol N-acetylglucosamine transferase</fullName>
        <ecNumber evidence="10">2.4.1.227</ecNumber>
    </recommendedName>
    <alternativeName>
        <fullName evidence="10">Undecaprenyl-PP-MurNAc-pentapeptide-UDPGlcNAc GlcNAc transferase</fullName>
    </alternativeName>
</protein>
<comment type="catalytic activity">
    <reaction evidence="10">
        <text>di-trans,octa-cis-undecaprenyl diphospho-N-acetyl-alpha-D-muramoyl-L-alanyl-D-glutamyl-meso-2,6-diaminopimeloyl-D-alanyl-D-alanine + UDP-N-acetyl-alpha-D-glucosamine = di-trans,octa-cis-undecaprenyl diphospho-[N-acetyl-alpha-D-glucosaminyl-(1-&gt;4)]-N-acetyl-alpha-D-muramoyl-L-alanyl-D-glutamyl-meso-2,6-diaminopimeloyl-D-alanyl-D-alanine + UDP + H(+)</text>
        <dbReference type="Rhea" id="RHEA:31227"/>
        <dbReference type="ChEBI" id="CHEBI:15378"/>
        <dbReference type="ChEBI" id="CHEBI:57705"/>
        <dbReference type="ChEBI" id="CHEBI:58223"/>
        <dbReference type="ChEBI" id="CHEBI:61387"/>
        <dbReference type="ChEBI" id="CHEBI:61388"/>
        <dbReference type="EC" id="2.4.1.227"/>
    </reaction>
</comment>
<evidence type="ECO:0000313" key="13">
    <source>
        <dbReference type="EMBL" id="OUM87757.1"/>
    </source>
</evidence>
<keyword evidence="5 10" id="KW-0133">Cell shape</keyword>
<evidence type="ECO:0000256" key="5">
    <source>
        <dbReference type="ARBA" id="ARBA00022960"/>
    </source>
</evidence>
<dbReference type="GO" id="GO:0051301">
    <property type="term" value="P:cell division"/>
    <property type="evidence" value="ECO:0007669"/>
    <property type="project" value="UniProtKB-KW"/>
</dbReference>
<feature type="binding site" evidence="10">
    <location>
        <begin position="10"/>
        <end position="12"/>
    </location>
    <ligand>
        <name>UDP-N-acetyl-alpha-D-glucosamine</name>
        <dbReference type="ChEBI" id="CHEBI:57705"/>
    </ligand>
</feature>
<dbReference type="EMBL" id="LZRT01000070">
    <property type="protein sequence ID" value="OUM87757.1"/>
    <property type="molecule type" value="Genomic_DNA"/>
</dbReference>
<dbReference type="GO" id="GO:0005975">
    <property type="term" value="P:carbohydrate metabolic process"/>
    <property type="evidence" value="ECO:0007669"/>
    <property type="project" value="InterPro"/>
</dbReference>
<dbReference type="EC" id="2.4.1.227" evidence="10"/>